<feature type="non-terminal residue" evidence="7">
    <location>
        <position position="1"/>
    </location>
</feature>
<evidence type="ECO:0000256" key="3">
    <source>
        <dbReference type="ARBA" id="ARBA00022475"/>
    </source>
</evidence>
<dbReference type="EMBL" id="CACRXK020012356">
    <property type="protein sequence ID" value="CAB4023179.1"/>
    <property type="molecule type" value="Genomic_DNA"/>
</dbReference>
<dbReference type="OrthoDB" id="1045822at2759"/>
<keyword evidence="2" id="KW-0813">Transport</keyword>
<proteinExistence type="predicted"/>
<gene>
    <name evidence="7" type="ORF">PACLA_8A051382</name>
</gene>
<evidence type="ECO:0000313" key="7">
    <source>
        <dbReference type="EMBL" id="CAB4023179.1"/>
    </source>
</evidence>
<dbReference type="PANTHER" id="PTHR30047">
    <property type="entry name" value="HIGH-AFFINITY CHOLINE TRANSPORT PROTEIN-RELATED"/>
    <property type="match status" value="1"/>
</dbReference>
<evidence type="ECO:0000256" key="6">
    <source>
        <dbReference type="ARBA" id="ARBA00023136"/>
    </source>
</evidence>
<comment type="caution">
    <text evidence="7">The sequence shown here is derived from an EMBL/GenBank/DDBJ whole genome shotgun (WGS) entry which is preliminary data.</text>
</comment>
<evidence type="ECO:0000256" key="1">
    <source>
        <dbReference type="ARBA" id="ARBA00004651"/>
    </source>
</evidence>
<keyword evidence="4" id="KW-0812">Transmembrane</keyword>
<feature type="non-terminal residue" evidence="7">
    <location>
        <position position="57"/>
    </location>
</feature>
<keyword evidence="6" id="KW-0472">Membrane</keyword>
<sequence>YGKIKLGKDDEEPEFSDMTYFTMLFAAGVGIGLFYFGVAEPVIHYDTHMPYANRYWG</sequence>
<comment type="subcellular location">
    <subcellularLocation>
        <location evidence="1">Cell membrane</location>
        <topology evidence="1">Multi-pass membrane protein</topology>
    </subcellularLocation>
</comment>
<dbReference type="Proteomes" id="UP001152795">
    <property type="component" value="Unassembled WGS sequence"/>
</dbReference>
<dbReference type="GO" id="GO:0022857">
    <property type="term" value="F:transmembrane transporter activity"/>
    <property type="evidence" value="ECO:0007669"/>
    <property type="project" value="InterPro"/>
</dbReference>
<reference evidence="7" key="1">
    <citation type="submission" date="2020-04" db="EMBL/GenBank/DDBJ databases">
        <authorList>
            <person name="Alioto T."/>
            <person name="Alioto T."/>
            <person name="Gomez Garrido J."/>
        </authorList>
    </citation>
    <scope>NUCLEOTIDE SEQUENCE</scope>
    <source>
        <strain evidence="7">A484AB</strain>
    </source>
</reference>
<keyword evidence="5" id="KW-1133">Transmembrane helix</keyword>
<dbReference type="PANTHER" id="PTHR30047:SF7">
    <property type="entry name" value="HIGH-AFFINITY CHOLINE TRANSPORT PROTEIN"/>
    <property type="match status" value="1"/>
</dbReference>
<protein>
    <submittedName>
        <fullName evidence="7">High-affinity choline transport</fullName>
    </submittedName>
</protein>
<evidence type="ECO:0000256" key="5">
    <source>
        <dbReference type="ARBA" id="ARBA00022989"/>
    </source>
</evidence>
<keyword evidence="3" id="KW-1003">Cell membrane</keyword>
<keyword evidence="8" id="KW-1185">Reference proteome</keyword>
<evidence type="ECO:0000313" key="8">
    <source>
        <dbReference type="Proteomes" id="UP001152795"/>
    </source>
</evidence>
<dbReference type="InterPro" id="IPR000060">
    <property type="entry name" value="BCCT_transptr"/>
</dbReference>
<evidence type="ECO:0000256" key="2">
    <source>
        <dbReference type="ARBA" id="ARBA00022448"/>
    </source>
</evidence>
<accession>A0A7D9J6P0</accession>
<evidence type="ECO:0000256" key="4">
    <source>
        <dbReference type="ARBA" id="ARBA00022692"/>
    </source>
</evidence>
<dbReference type="AlphaFoldDB" id="A0A7D9J6P0"/>
<dbReference type="GO" id="GO:0005886">
    <property type="term" value="C:plasma membrane"/>
    <property type="evidence" value="ECO:0007669"/>
    <property type="project" value="UniProtKB-SubCell"/>
</dbReference>
<name>A0A7D9J6P0_PARCT</name>
<dbReference type="Pfam" id="PF02028">
    <property type="entry name" value="BCCT"/>
    <property type="match status" value="1"/>
</dbReference>
<organism evidence="7 8">
    <name type="scientific">Paramuricea clavata</name>
    <name type="common">Red gorgonian</name>
    <name type="synonym">Violescent sea-whip</name>
    <dbReference type="NCBI Taxonomy" id="317549"/>
    <lineage>
        <taxon>Eukaryota</taxon>
        <taxon>Metazoa</taxon>
        <taxon>Cnidaria</taxon>
        <taxon>Anthozoa</taxon>
        <taxon>Octocorallia</taxon>
        <taxon>Malacalcyonacea</taxon>
        <taxon>Plexauridae</taxon>
        <taxon>Paramuricea</taxon>
    </lineage>
</organism>